<dbReference type="AlphaFoldDB" id="A0A4Z2HXM2"/>
<feature type="compositionally biased region" description="Basic and acidic residues" evidence="1">
    <location>
        <begin position="178"/>
        <end position="195"/>
    </location>
</feature>
<keyword evidence="3" id="KW-1185">Reference proteome</keyword>
<comment type="caution">
    <text evidence="2">The sequence shown here is derived from an EMBL/GenBank/DDBJ whole genome shotgun (WGS) entry which is preliminary data.</text>
</comment>
<evidence type="ECO:0000256" key="1">
    <source>
        <dbReference type="SAM" id="MobiDB-lite"/>
    </source>
</evidence>
<gene>
    <name evidence="2" type="ORF">EYF80_019434</name>
</gene>
<proteinExistence type="predicted"/>
<organism evidence="2 3">
    <name type="scientific">Liparis tanakae</name>
    <name type="common">Tanaka's snailfish</name>
    <dbReference type="NCBI Taxonomy" id="230148"/>
    <lineage>
        <taxon>Eukaryota</taxon>
        <taxon>Metazoa</taxon>
        <taxon>Chordata</taxon>
        <taxon>Craniata</taxon>
        <taxon>Vertebrata</taxon>
        <taxon>Euteleostomi</taxon>
        <taxon>Actinopterygii</taxon>
        <taxon>Neopterygii</taxon>
        <taxon>Teleostei</taxon>
        <taxon>Neoteleostei</taxon>
        <taxon>Acanthomorphata</taxon>
        <taxon>Eupercaria</taxon>
        <taxon>Perciformes</taxon>
        <taxon>Cottioidei</taxon>
        <taxon>Cottales</taxon>
        <taxon>Liparidae</taxon>
        <taxon>Liparis</taxon>
    </lineage>
</organism>
<protein>
    <submittedName>
        <fullName evidence="2">Uncharacterized protein</fullName>
    </submittedName>
</protein>
<evidence type="ECO:0000313" key="3">
    <source>
        <dbReference type="Proteomes" id="UP000314294"/>
    </source>
</evidence>
<accession>A0A4Z2HXM2</accession>
<feature type="compositionally biased region" description="Pro residues" evidence="1">
    <location>
        <begin position="103"/>
        <end position="113"/>
    </location>
</feature>
<dbReference type="OrthoDB" id="48943at2759"/>
<sequence>MEICLRKTNLNCSSGGVIELQTEALGLSAVHWSLPVDTLESDLKEFLLMLDFTVLQSTSILPSSLLLKNFQSNDVRGGYEQEGEKEVLMRSCTDLCWKLSGRPPPAMPPPALPPSVGSSDPPQCAGDSSGQHLNIWRQGERMRVDGAQEVYSATPSSCAARTTPHPNTLPPCTTRTSRSHELQDTIHKQSGDKVHNQNLGDDQFELHGSKQEAGMRSGALANRATPEETDHHYLLGEGPVSCSQHGLLQWISDQLSIIQSYHSRGLRLYSVTELTSSSPVPLSCWLWFSEGAICSSPGPRIPSASKLPSLLASFIVLYSHLCPPLSSPATPSCCSRYKYHKERCSVEPSEPVY</sequence>
<evidence type="ECO:0000313" key="2">
    <source>
        <dbReference type="EMBL" id="TNN70408.1"/>
    </source>
</evidence>
<dbReference type="Proteomes" id="UP000314294">
    <property type="component" value="Unassembled WGS sequence"/>
</dbReference>
<feature type="region of interest" description="Disordered" evidence="1">
    <location>
        <begin position="155"/>
        <end position="201"/>
    </location>
</feature>
<feature type="compositionally biased region" description="Polar residues" evidence="1">
    <location>
        <begin position="116"/>
        <end position="130"/>
    </location>
</feature>
<name>A0A4Z2HXM2_9TELE</name>
<reference evidence="2 3" key="1">
    <citation type="submission" date="2019-03" db="EMBL/GenBank/DDBJ databases">
        <title>First draft genome of Liparis tanakae, snailfish: a comprehensive survey of snailfish specific genes.</title>
        <authorList>
            <person name="Kim W."/>
            <person name="Song I."/>
            <person name="Jeong J.-H."/>
            <person name="Kim D."/>
            <person name="Kim S."/>
            <person name="Ryu S."/>
            <person name="Song J.Y."/>
            <person name="Lee S.K."/>
        </authorList>
    </citation>
    <scope>NUCLEOTIDE SEQUENCE [LARGE SCALE GENOMIC DNA]</scope>
    <source>
        <tissue evidence="2">Muscle</tissue>
    </source>
</reference>
<feature type="region of interest" description="Disordered" evidence="1">
    <location>
        <begin position="103"/>
        <end position="130"/>
    </location>
</feature>
<dbReference type="EMBL" id="SRLO01000164">
    <property type="protein sequence ID" value="TNN70408.1"/>
    <property type="molecule type" value="Genomic_DNA"/>
</dbReference>
<feature type="compositionally biased region" description="Polar residues" evidence="1">
    <location>
        <begin position="155"/>
        <end position="176"/>
    </location>
</feature>